<keyword evidence="2" id="KW-0560">Oxidoreductase</keyword>
<evidence type="ECO:0000313" key="5">
    <source>
        <dbReference type="Proteomes" id="UP000177583"/>
    </source>
</evidence>
<feature type="domain" description="Class II aldolase/adducin N-terminal" evidence="3">
    <location>
        <begin position="26"/>
        <end position="224"/>
    </location>
</feature>
<dbReference type="SUPFAM" id="SSF51735">
    <property type="entry name" value="NAD(P)-binding Rossmann-fold domains"/>
    <property type="match status" value="1"/>
</dbReference>
<dbReference type="AlphaFoldDB" id="A0A1F6H2J2"/>
<dbReference type="PANTHER" id="PTHR43669:SF8">
    <property type="entry name" value="SHORT-CHAIN TYPE DEHYDROGENASE_REDUCTASE-RELATED"/>
    <property type="match status" value="1"/>
</dbReference>
<dbReference type="Proteomes" id="UP000177583">
    <property type="component" value="Unassembled WGS sequence"/>
</dbReference>
<comment type="similarity">
    <text evidence="1">Belongs to the short-chain dehydrogenases/reductases (SDR) family.</text>
</comment>
<dbReference type="Pfam" id="PF00596">
    <property type="entry name" value="Aldolase_II"/>
    <property type="match status" value="1"/>
</dbReference>
<dbReference type="NCBIfam" id="NF006194">
    <property type="entry name" value="PRK08324.2-2"/>
    <property type="match status" value="1"/>
</dbReference>
<dbReference type="InterPro" id="IPR036409">
    <property type="entry name" value="Aldolase_II/adducin_N_sf"/>
</dbReference>
<dbReference type="GO" id="GO:0016491">
    <property type="term" value="F:oxidoreductase activity"/>
    <property type="evidence" value="ECO:0007669"/>
    <property type="project" value="UniProtKB-KW"/>
</dbReference>
<comment type="caution">
    <text evidence="4">The sequence shown here is derived from an EMBL/GenBank/DDBJ whole genome shotgun (WGS) entry which is preliminary data.</text>
</comment>
<evidence type="ECO:0000259" key="3">
    <source>
        <dbReference type="SMART" id="SM01007"/>
    </source>
</evidence>
<name>A0A1F6H2J2_9PROT</name>
<dbReference type="Pfam" id="PF00106">
    <property type="entry name" value="adh_short"/>
    <property type="match status" value="1"/>
</dbReference>
<dbReference type="Gene3D" id="3.40.225.10">
    <property type="entry name" value="Class II aldolase/adducin N-terminal domain"/>
    <property type="match status" value="1"/>
</dbReference>
<evidence type="ECO:0000313" key="4">
    <source>
        <dbReference type="EMBL" id="OGH04603.1"/>
    </source>
</evidence>
<dbReference type="Gene3D" id="3.40.50.720">
    <property type="entry name" value="NAD(P)-binding Rossmann-like Domain"/>
    <property type="match status" value="1"/>
</dbReference>
<gene>
    <name evidence="4" type="ORF">A2557_06315</name>
</gene>
<accession>A0A1F6H2J2</accession>
<evidence type="ECO:0000256" key="2">
    <source>
        <dbReference type="ARBA" id="ARBA00023002"/>
    </source>
</evidence>
<evidence type="ECO:0000256" key="1">
    <source>
        <dbReference type="ARBA" id="ARBA00006484"/>
    </source>
</evidence>
<reference evidence="4 5" key="1">
    <citation type="journal article" date="2016" name="Nat. Commun.">
        <title>Thousands of microbial genomes shed light on interconnected biogeochemical processes in an aquifer system.</title>
        <authorList>
            <person name="Anantharaman K."/>
            <person name="Brown C.T."/>
            <person name="Hug L.A."/>
            <person name="Sharon I."/>
            <person name="Castelle C.J."/>
            <person name="Probst A.J."/>
            <person name="Thomas B.C."/>
            <person name="Singh A."/>
            <person name="Wilkins M.J."/>
            <person name="Karaoz U."/>
            <person name="Brodie E.L."/>
            <person name="Williams K.H."/>
            <person name="Hubbard S.S."/>
            <person name="Banfield J.F."/>
        </authorList>
    </citation>
    <scope>NUCLEOTIDE SEQUENCE [LARGE SCALE GENOMIC DNA]</scope>
</reference>
<dbReference type="InterPro" id="IPR001303">
    <property type="entry name" value="Aldolase_II/adducin_N"/>
</dbReference>
<dbReference type="SMART" id="SM01007">
    <property type="entry name" value="Aldolase_II"/>
    <property type="match status" value="1"/>
</dbReference>
<sequence>MRNRWSESELLELVSTYPGLPVELTAKIYSSRLLAQEPSLILHGGGNTSVKAQGQNFFGEPLDCLYVKASGFDLSTLTPEGIPALDLAALQRYKQVEKMDDQRMTNELRRHLLDPQAANPSIEALVHAFIPAQSVDHTHADAVLTLCCQEGGKALLEATLPGFVVVDYVEAGFPLAKAVQKALEAHPKARGLVLAWHGIITWGATARESYDLMIEAVGLAEEKIRSLTQSPLPEASAEELEEATKRIKLLSPLLRGLLSQLSGGKRWVLLPLIEAPVLALVNRHLDALVSGPLTPDHLIRTKALPMALADLDVVDPSLARERIKEALERYQKEYETYYDRQAGRLEEQLERFDSLPRMILVPGIGAIAVGPNARHGQIALDILRQTLVTKGQILGMGKNFLGLTEDHLFDMEYRGLQHYKLRHQTHLSMVGRVALVTGAAGAIGSGICHELAQEGAQVIFTDLAGENLERVGQMFLAQYPTQVFCHPMDVTSEASIQACFDAVVSRYGGLDLLVINAGLAYVSKLEEMELARFQLLERVNVEGTLLMLKLGAKHLKTQGCGGDMVLVSTKNVFSPSASFGAYSATKAGAHQLARIASLELADSDIRVNMVSPDGVFSDDDKVKSGLWATVGPDRMKARGLDEKGLERYYQDRNLLKARVTARHVGKAVLFFATRQTPTTGATIPVDGGLPDATPR</sequence>
<protein>
    <recommendedName>
        <fullName evidence="3">Class II aldolase/adducin N-terminal domain-containing protein</fullName>
    </recommendedName>
</protein>
<dbReference type="InterPro" id="IPR002347">
    <property type="entry name" value="SDR_fam"/>
</dbReference>
<organism evidence="4 5">
    <name type="scientific">Candidatus Lambdaproteobacteria bacterium RIFOXYD2_FULL_56_26</name>
    <dbReference type="NCBI Taxonomy" id="1817773"/>
    <lineage>
        <taxon>Bacteria</taxon>
        <taxon>Pseudomonadati</taxon>
        <taxon>Pseudomonadota</taxon>
        <taxon>Candidatus Lambdaproteobacteria</taxon>
    </lineage>
</organism>
<dbReference type="SUPFAM" id="SSF53639">
    <property type="entry name" value="AraD/HMP-PK domain-like"/>
    <property type="match status" value="1"/>
</dbReference>
<dbReference type="PRINTS" id="PR00081">
    <property type="entry name" value="GDHRDH"/>
</dbReference>
<dbReference type="InterPro" id="IPR036291">
    <property type="entry name" value="NAD(P)-bd_dom_sf"/>
</dbReference>
<dbReference type="EMBL" id="MFNF01000001">
    <property type="protein sequence ID" value="OGH04603.1"/>
    <property type="molecule type" value="Genomic_DNA"/>
</dbReference>
<dbReference type="PANTHER" id="PTHR43669">
    <property type="entry name" value="5-KETO-D-GLUCONATE 5-REDUCTASE"/>
    <property type="match status" value="1"/>
</dbReference>
<proteinExistence type="inferred from homology"/>